<reference evidence="2 3" key="1">
    <citation type="journal article" date="2021" name="J. Hered.">
        <title>A chromosome-level genome assembly of the parasitoid wasp, Cotesia glomerata (Hymenoptera: Braconidae).</title>
        <authorList>
            <person name="Pinto B.J."/>
            <person name="Weis J.J."/>
            <person name="Gamble T."/>
            <person name="Ode P.J."/>
            <person name="Paul R."/>
            <person name="Zaspel J.M."/>
        </authorList>
    </citation>
    <scope>NUCLEOTIDE SEQUENCE [LARGE SCALE GENOMIC DNA]</scope>
    <source>
        <strain evidence="2">CgM1</strain>
    </source>
</reference>
<organism evidence="2 3">
    <name type="scientific">Cotesia glomerata</name>
    <name type="common">Lepidopteran parasitic wasp</name>
    <name type="synonym">Apanteles glomeratus</name>
    <dbReference type="NCBI Taxonomy" id="32391"/>
    <lineage>
        <taxon>Eukaryota</taxon>
        <taxon>Metazoa</taxon>
        <taxon>Ecdysozoa</taxon>
        <taxon>Arthropoda</taxon>
        <taxon>Hexapoda</taxon>
        <taxon>Insecta</taxon>
        <taxon>Pterygota</taxon>
        <taxon>Neoptera</taxon>
        <taxon>Endopterygota</taxon>
        <taxon>Hymenoptera</taxon>
        <taxon>Apocrita</taxon>
        <taxon>Ichneumonoidea</taxon>
        <taxon>Braconidae</taxon>
        <taxon>Microgastrinae</taxon>
        <taxon>Cotesia</taxon>
    </lineage>
</organism>
<name>A0AAV7HYM9_COTGL</name>
<evidence type="ECO:0000313" key="2">
    <source>
        <dbReference type="EMBL" id="KAH0535803.1"/>
    </source>
</evidence>
<evidence type="ECO:0000256" key="1">
    <source>
        <dbReference type="SAM" id="SignalP"/>
    </source>
</evidence>
<comment type="caution">
    <text evidence="2">The sequence shown here is derived from an EMBL/GenBank/DDBJ whole genome shotgun (WGS) entry which is preliminary data.</text>
</comment>
<feature type="chain" id="PRO_5043328071" evidence="1">
    <location>
        <begin position="22"/>
        <end position="114"/>
    </location>
</feature>
<dbReference type="EMBL" id="JAHXZJ010002982">
    <property type="protein sequence ID" value="KAH0535803.1"/>
    <property type="molecule type" value="Genomic_DNA"/>
</dbReference>
<dbReference type="AlphaFoldDB" id="A0AAV7HYM9"/>
<proteinExistence type="predicted"/>
<keyword evidence="3" id="KW-1185">Reference proteome</keyword>
<keyword evidence="1" id="KW-0732">Signal</keyword>
<gene>
    <name evidence="2" type="ORF">KQX54_019392</name>
</gene>
<evidence type="ECO:0000313" key="3">
    <source>
        <dbReference type="Proteomes" id="UP000826195"/>
    </source>
</evidence>
<accession>A0AAV7HYM9</accession>
<feature type="signal peptide" evidence="1">
    <location>
        <begin position="1"/>
        <end position="21"/>
    </location>
</feature>
<protein>
    <submittedName>
        <fullName evidence="2">Uncharacterized protein</fullName>
    </submittedName>
</protein>
<dbReference type="Proteomes" id="UP000826195">
    <property type="component" value="Unassembled WGS sequence"/>
</dbReference>
<sequence length="114" mass="12238">MGAARLVLGGAILGLFWGGIPQTIGSDALDGICESSPCVCDLHGRLTCDYSRGRNVSRKFIAPSGLRIAEVVRAWKALPVSILLFSFLTPSALSLRAQAPSSTPKKPRIRIRDF</sequence>